<evidence type="ECO:0000313" key="5">
    <source>
        <dbReference type="Proteomes" id="UP001187192"/>
    </source>
</evidence>
<proteinExistence type="inferred from homology"/>
<dbReference type="Pfam" id="PF00139">
    <property type="entry name" value="Lectin_legB"/>
    <property type="match status" value="1"/>
</dbReference>
<dbReference type="InterPro" id="IPR019825">
    <property type="entry name" value="Lectin_legB_Mn/Ca_BS"/>
</dbReference>
<comment type="similarity">
    <text evidence="1">Belongs to the leguminous lectin family.</text>
</comment>
<dbReference type="GO" id="GO:0030246">
    <property type="term" value="F:carbohydrate binding"/>
    <property type="evidence" value="ECO:0007669"/>
    <property type="project" value="UniProtKB-KW"/>
</dbReference>
<dbReference type="Proteomes" id="UP001187192">
    <property type="component" value="Unassembled WGS sequence"/>
</dbReference>
<keyword evidence="5" id="KW-1185">Reference proteome</keyword>
<evidence type="ECO:0000259" key="3">
    <source>
        <dbReference type="Pfam" id="PF00139"/>
    </source>
</evidence>
<dbReference type="InterPro" id="IPR013320">
    <property type="entry name" value="ConA-like_dom_sf"/>
</dbReference>
<dbReference type="PROSITE" id="PS00307">
    <property type="entry name" value="LECTIN_LEGUME_BETA"/>
    <property type="match status" value="1"/>
</dbReference>
<dbReference type="PANTHER" id="PTHR32401">
    <property type="entry name" value="CONCANAVALIN A-LIKE LECTIN FAMILY PROTEIN"/>
    <property type="match status" value="1"/>
</dbReference>
<evidence type="ECO:0000313" key="4">
    <source>
        <dbReference type="EMBL" id="GMN75314.1"/>
    </source>
</evidence>
<dbReference type="InterPro" id="IPR050258">
    <property type="entry name" value="Leguminous_Lectin"/>
</dbReference>
<name>A0AA88EPZ3_FICCA</name>
<protein>
    <recommendedName>
        <fullName evidence="3">Legume lectin domain-containing protein</fullName>
    </recommendedName>
</protein>
<dbReference type="Gene3D" id="2.60.120.200">
    <property type="match status" value="1"/>
</dbReference>
<gene>
    <name evidence="4" type="ORF">TIFTF001_056294</name>
</gene>
<feature type="domain" description="Legume lectin" evidence="3">
    <location>
        <begin position="1"/>
        <end position="102"/>
    </location>
</feature>
<keyword evidence="2" id="KW-0430">Lectin</keyword>
<reference evidence="4" key="1">
    <citation type="submission" date="2023-07" db="EMBL/GenBank/DDBJ databases">
        <title>draft genome sequence of fig (Ficus carica).</title>
        <authorList>
            <person name="Takahashi T."/>
            <person name="Nishimura K."/>
        </authorList>
    </citation>
    <scope>NUCLEOTIDE SEQUENCE</scope>
</reference>
<dbReference type="EMBL" id="BTGU01020315">
    <property type="protein sequence ID" value="GMN75314.1"/>
    <property type="molecule type" value="Genomic_DNA"/>
</dbReference>
<dbReference type="InterPro" id="IPR001220">
    <property type="entry name" value="Legume_lectin_dom"/>
</dbReference>
<dbReference type="AlphaFoldDB" id="A0AA88EPZ3"/>
<feature type="non-terminal residue" evidence="4">
    <location>
        <position position="1"/>
    </location>
</feature>
<comment type="caution">
    <text evidence="4">The sequence shown here is derived from an EMBL/GenBank/DDBJ whole genome shotgun (WGS) entry which is preliminary data.</text>
</comment>
<evidence type="ECO:0000256" key="2">
    <source>
        <dbReference type="ARBA" id="ARBA00022734"/>
    </source>
</evidence>
<evidence type="ECO:0000256" key="1">
    <source>
        <dbReference type="ARBA" id="ARBA00007606"/>
    </source>
</evidence>
<dbReference type="SUPFAM" id="SSF49899">
    <property type="entry name" value="Concanavalin A-like lectins/glucanases"/>
    <property type="match status" value="1"/>
</dbReference>
<sequence>LQLTKNELTRSLTSSRASYKKEVQLWEASTRRLTDFATHFSFTIKAYNTTFNGDGLAFFIAPFASVIPQNSSGGLLGFFSPESALNASANSSIIAVEFDSYQK</sequence>
<accession>A0AA88EPZ3</accession>
<organism evidence="4 5">
    <name type="scientific">Ficus carica</name>
    <name type="common">Common fig</name>
    <dbReference type="NCBI Taxonomy" id="3494"/>
    <lineage>
        <taxon>Eukaryota</taxon>
        <taxon>Viridiplantae</taxon>
        <taxon>Streptophyta</taxon>
        <taxon>Embryophyta</taxon>
        <taxon>Tracheophyta</taxon>
        <taxon>Spermatophyta</taxon>
        <taxon>Magnoliopsida</taxon>
        <taxon>eudicotyledons</taxon>
        <taxon>Gunneridae</taxon>
        <taxon>Pentapetalae</taxon>
        <taxon>rosids</taxon>
        <taxon>fabids</taxon>
        <taxon>Rosales</taxon>
        <taxon>Moraceae</taxon>
        <taxon>Ficeae</taxon>
        <taxon>Ficus</taxon>
    </lineage>
</organism>
<dbReference type="PANTHER" id="PTHR32401:SF47">
    <property type="entry name" value="LEGUME LECTIN DOMAIN-CONTAINING PROTEIN"/>
    <property type="match status" value="1"/>
</dbReference>